<evidence type="ECO:0000259" key="1">
    <source>
        <dbReference type="PROSITE" id="PS51787"/>
    </source>
</evidence>
<feature type="domain" description="Lon N-terminal" evidence="1">
    <location>
        <begin position="1"/>
        <end position="195"/>
    </location>
</feature>
<gene>
    <name evidence="2" type="ORF">BHD05_15185</name>
</gene>
<dbReference type="PANTHER" id="PTHR46732">
    <property type="entry name" value="ATP-DEPENDENT PROTEASE LA (LON) DOMAIN PROTEIN"/>
    <property type="match status" value="1"/>
</dbReference>
<dbReference type="Gene3D" id="2.30.130.40">
    <property type="entry name" value="LON domain-like"/>
    <property type="match status" value="1"/>
</dbReference>
<dbReference type="PANTHER" id="PTHR46732:SF8">
    <property type="entry name" value="ATP-DEPENDENT PROTEASE LA (LON) DOMAIN PROTEIN"/>
    <property type="match status" value="1"/>
</dbReference>
<dbReference type="InterPro" id="IPR015947">
    <property type="entry name" value="PUA-like_sf"/>
</dbReference>
<reference evidence="2 3" key="1">
    <citation type="submission" date="2016-09" db="EMBL/GenBank/DDBJ databases">
        <title>Complete genome sequence of microbes from the polar regions.</title>
        <authorList>
            <person name="Liao L."/>
            <person name="Chen B."/>
        </authorList>
    </citation>
    <scope>NUCLEOTIDE SEQUENCE [LARGE SCALE GENOMIC DNA]</scope>
    <source>
        <strain evidence="2 3">ZS314</strain>
    </source>
</reference>
<dbReference type="EMBL" id="CP017146">
    <property type="protein sequence ID" value="QHO70791.1"/>
    <property type="molecule type" value="Genomic_DNA"/>
</dbReference>
<dbReference type="SUPFAM" id="SSF88697">
    <property type="entry name" value="PUA domain-like"/>
    <property type="match status" value="1"/>
</dbReference>
<dbReference type="Proteomes" id="UP000464507">
    <property type="component" value="Chromosome"/>
</dbReference>
<accession>A0A7L5ANU8</accession>
<evidence type="ECO:0000313" key="2">
    <source>
        <dbReference type="EMBL" id="QHO70791.1"/>
    </source>
</evidence>
<keyword evidence="3" id="KW-1185">Reference proteome</keyword>
<dbReference type="RefSeq" id="WP_161887182.1">
    <property type="nucleotide sequence ID" value="NZ_CP017146.1"/>
</dbReference>
<dbReference type="Pfam" id="PF02190">
    <property type="entry name" value="LON_substr_bdg"/>
    <property type="match status" value="1"/>
</dbReference>
<protein>
    <submittedName>
        <fullName evidence="2">Peptidase S16</fullName>
    </submittedName>
</protein>
<dbReference type="OrthoDB" id="25394at2"/>
<dbReference type="AlphaFoldDB" id="A0A7L5ANU8"/>
<dbReference type="PROSITE" id="PS51787">
    <property type="entry name" value="LON_N"/>
    <property type="match status" value="1"/>
</dbReference>
<evidence type="ECO:0000313" key="3">
    <source>
        <dbReference type="Proteomes" id="UP000464507"/>
    </source>
</evidence>
<dbReference type="KEGG" id="mant:BHD05_15185"/>
<organism evidence="2 3">
    <name type="scientific">Marisediminicola antarctica</name>
    <dbReference type="NCBI Taxonomy" id="674079"/>
    <lineage>
        <taxon>Bacteria</taxon>
        <taxon>Bacillati</taxon>
        <taxon>Actinomycetota</taxon>
        <taxon>Actinomycetes</taxon>
        <taxon>Micrococcales</taxon>
        <taxon>Microbacteriaceae</taxon>
        <taxon>Marisediminicola</taxon>
    </lineage>
</organism>
<proteinExistence type="predicted"/>
<name>A0A7L5ANU8_9MICO</name>
<sequence>MTQVSMFPLGSVLFPHMPLLLRVFEERYLVMLARMLEEESTQFGVVLIERGQEVGGGEQRFAFGTLARIAQLGEQEGVVALVAQGERRFEVVEWLDEAPYPTAVIRDLPDLTWDESLRPLRAQAESAVRRTLALASEFSDMPWASDVELAEEPVAAAWQLAAISPIGPLDQVRLLRAASMKELLGDLLELTTAAAEAYSAPWPDA</sequence>
<dbReference type="SMART" id="SM00464">
    <property type="entry name" value="LON"/>
    <property type="match status" value="1"/>
</dbReference>
<dbReference type="InterPro" id="IPR003111">
    <property type="entry name" value="Lon_prtase_N"/>
</dbReference>
<dbReference type="InterPro" id="IPR046336">
    <property type="entry name" value="Lon_prtase_N_sf"/>
</dbReference>